<dbReference type="EMBL" id="CAADHO010000008">
    <property type="protein sequence ID" value="VFQ46259.1"/>
    <property type="molecule type" value="Genomic_DNA"/>
</dbReference>
<organism evidence="1 2">
    <name type="scientific">Desulfoluna butyratoxydans</name>
    <dbReference type="NCBI Taxonomy" id="231438"/>
    <lineage>
        <taxon>Bacteria</taxon>
        <taxon>Pseudomonadati</taxon>
        <taxon>Thermodesulfobacteriota</taxon>
        <taxon>Desulfobacteria</taxon>
        <taxon>Desulfobacterales</taxon>
        <taxon>Desulfolunaceae</taxon>
        <taxon>Desulfoluna</taxon>
    </lineage>
</organism>
<sequence>MEPNRFGTSREMVIDEINVNGVTQVMAIDEKGLYLTTPDRVGRNMADVNRYGGQRKQYIDTLESLGYDTEKIRNENRHIVAALAENGPTEKKLNPIKASKRGE</sequence>
<keyword evidence="2" id="KW-1185">Reference proteome</keyword>
<dbReference type="RefSeq" id="WP_180143745.1">
    <property type="nucleotide sequence ID" value="NZ_CAADHO010000008.1"/>
</dbReference>
<dbReference type="Proteomes" id="UP000507962">
    <property type="component" value="Unassembled WGS sequence"/>
</dbReference>
<evidence type="ECO:0000313" key="2">
    <source>
        <dbReference type="Proteomes" id="UP000507962"/>
    </source>
</evidence>
<proteinExistence type="predicted"/>
<name>A0A4U8YSE5_9BACT</name>
<reference evidence="1 2" key="1">
    <citation type="submission" date="2019-03" db="EMBL/GenBank/DDBJ databases">
        <authorList>
            <person name="Nijsse B."/>
        </authorList>
    </citation>
    <scope>NUCLEOTIDE SEQUENCE [LARGE SCALE GENOMIC DNA]</scope>
    <source>
        <strain evidence="1">Desulfoluna butyratoxydans MSL71</strain>
    </source>
</reference>
<dbReference type="AlphaFoldDB" id="A0A4U8YSE5"/>
<accession>A0A4U8YSE5</accession>
<protein>
    <submittedName>
        <fullName evidence="1">Uncharacterized protein</fullName>
    </submittedName>
</protein>
<evidence type="ECO:0000313" key="1">
    <source>
        <dbReference type="EMBL" id="VFQ46259.1"/>
    </source>
</evidence>
<gene>
    <name evidence="1" type="ORF">MSL71_39220</name>
</gene>